<dbReference type="EMBL" id="QCYG01000002">
    <property type="protein sequence ID" value="PVA07814.1"/>
    <property type="molecule type" value="Genomic_DNA"/>
</dbReference>
<evidence type="ECO:0000256" key="2">
    <source>
        <dbReference type="SAM" id="SignalP"/>
    </source>
</evidence>
<keyword evidence="2" id="KW-0732">Signal</keyword>
<feature type="signal peptide" evidence="2">
    <location>
        <begin position="1"/>
        <end position="20"/>
    </location>
</feature>
<sequence>MTFKTLIAAAALATASTVAAAENVTTATGDVVMIEKNQVIGSGVAQLLPFGFGLILVAAATAGGTD</sequence>
<protein>
    <recommendedName>
        <fullName evidence="5">Secreted protein</fullName>
    </recommendedName>
</protein>
<gene>
    <name evidence="3" type="ORF">DC363_04110</name>
</gene>
<feature type="transmembrane region" description="Helical" evidence="1">
    <location>
        <begin position="44"/>
        <end position="63"/>
    </location>
</feature>
<keyword evidence="1" id="KW-0812">Transmembrane</keyword>
<name>A0A2T7G070_9RHOB</name>
<evidence type="ECO:0000313" key="4">
    <source>
        <dbReference type="Proteomes" id="UP000244817"/>
    </source>
</evidence>
<evidence type="ECO:0000256" key="1">
    <source>
        <dbReference type="SAM" id="Phobius"/>
    </source>
</evidence>
<feature type="chain" id="PRO_5015421627" description="Secreted protein" evidence="2">
    <location>
        <begin position="21"/>
        <end position="66"/>
    </location>
</feature>
<evidence type="ECO:0008006" key="5">
    <source>
        <dbReference type="Google" id="ProtNLM"/>
    </source>
</evidence>
<dbReference type="RefSeq" id="WP_108639856.1">
    <property type="nucleotide sequence ID" value="NZ_QCYG01000002.1"/>
</dbReference>
<evidence type="ECO:0000313" key="3">
    <source>
        <dbReference type="EMBL" id="PVA07814.1"/>
    </source>
</evidence>
<keyword evidence="1" id="KW-0472">Membrane</keyword>
<dbReference type="Proteomes" id="UP000244817">
    <property type="component" value="Unassembled WGS sequence"/>
</dbReference>
<comment type="caution">
    <text evidence="3">The sequence shown here is derived from an EMBL/GenBank/DDBJ whole genome shotgun (WGS) entry which is preliminary data.</text>
</comment>
<accession>A0A2T7G070</accession>
<proteinExistence type="predicted"/>
<keyword evidence="4" id="KW-1185">Reference proteome</keyword>
<keyword evidence="1" id="KW-1133">Transmembrane helix</keyword>
<dbReference type="AlphaFoldDB" id="A0A2T7G070"/>
<organism evidence="3 4">
    <name type="scientific">Thalassorhabdomicrobium marinisediminis</name>
    <dbReference type="NCBI Taxonomy" id="2170577"/>
    <lineage>
        <taxon>Bacteria</taxon>
        <taxon>Pseudomonadati</taxon>
        <taxon>Pseudomonadota</taxon>
        <taxon>Alphaproteobacteria</taxon>
        <taxon>Rhodobacterales</taxon>
        <taxon>Paracoccaceae</taxon>
        <taxon>Thalassorhabdomicrobium</taxon>
    </lineage>
</organism>
<reference evidence="3 4" key="1">
    <citation type="submission" date="2018-04" db="EMBL/GenBank/DDBJ databases">
        <title>Pelagivirga bohaiensis gen. nov., sp. nov., a bacterium isolated from the Bohai Sea.</title>
        <authorList>
            <person name="Ji X."/>
        </authorList>
    </citation>
    <scope>NUCLEOTIDE SEQUENCE [LARGE SCALE GENOMIC DNA]</scope>
    <source>
        <strain evidence="3 4">BH-SD16</strain>
    </source>
</reference>